<feature type="domain" description="Glycosyl transferase family 1" evidence="1">
    <location>
        <begin position="212"/>
        <end position="379"/>
    </location>
</feature>
<evidence type="ECO:0000313" key="3">
    <source>
        <dbReference type="EMBL" id="CAD6492012.1"/>
    </source>
</evidence>
<dbReference type="Pfam" id="PF13439">
    <property type="entry name" value="Glyco_transf_4"/>
    <property type="match status" value="1"/>
</dbReference>
<dbReference type="PANTHER" id="PTHR45947:SF3">
    <property type="entry name" value="SULFOQUINOVOSYL TRANSFERASE SQD2"/>
    <property type="match status" value="1"/>
</dbReference>
<name>A0A811T8N1_9EURY</name>
<evidence type="ECO:0000313" key="4">
    <source>
        <dbReference type="Proteomes" id="UP000612009"/>
    </source>
</evidence>
<reference evidence="3" key="1">
    <citation type="submission" date="2020-10" db="EMBL/GenBank/DDBJ databases">
        <authorList>
            <person name="Hahn C.J."/>
            <person name="Laso-Perez R."/>
            <person name="Vulcano F."/>
            <person name="Vaziourakis K.-M."/>
            <person name="Stokke R."/>
            <person name="Steen I.H."/>
            <person name="Teske A."/>
            <person name="Boetius A."/>
            <person name="Liebeke M."/>
            <person name="Amann R."/>
            <person name="Knittel K."/>
        </authorList>
    </citation>
    <scope>NUCLEOTIDE SEQUENCE</scope>
    <source>
        <strain evidence="3">Gfbio:e3339647-f889-4370-9287-4fb5cb688e4c:AG392J18_GoMArc1</strain>
    </source>
</reference>
<keyword evidence="3" id="KW-0808">Transferase</keyword>
<accession>A0A811T8N1</accession>
<proteinExistence type="predicted"/>
<dbReference type="EMBL" id="CAJHIR010000009">
    <property type="protein sequence ID" value="CAD6492012.1"/>
    <property type="molecule type" value="Genomic_DNA"/>
</dbReference>
<protein>
    <submittedName>
        <fullName evidence="3">D-inositol-3-phosphate glycosyltransferase</fullName>
        <ecNumber evidence="3">2.4.1.250</ecNumber>
    </submittedName>
</protein>
<comment type="caution">
    <text evidence="3">The sequence shown here is derived from an EMBL/GenBank/DDBJ whole genome shotgun (WGS) entry which is preliminary data.</text>
</comment>
<dbReference type="SUPFAM" id="SSF53756">
    <property type="entry name" value="UDP-Glycosyltransferase/glycogen phosphorylase"/>
    <property type="match status" value="1"/>
</dbReference>
<dbReference type="InterPro" id="IPR001296">
    <property type="entry name" value="Glyco_trans_1"/>
</dbReference>
<dbReference type="InterPro" id="IPR050194">
    <property type="entry name" value="Glycosyltransferase_grp1"/>
</dbReference>
<dbReference type="Proteomes" id="UP000612009">
    <property type="component" value="Unassembled WGS sequence"/>
</dbReference>
<feature type="domain" description="Glycosyltransferase subfamily 4-like N-terminal" evidence="2">
    <location>
        <begin position="15"/>
        <end position="207"/>
    </location>
</feature>
<dbReference type="CDD" id="cd03801">
    <property type="entry name" value="GT4_PimA-like"/>
    <property type="match status" value="1"/>
</dbReference>
<evidence type="ECO:0000259" key="2">
    <source>
        <dbReference type="Pfam" id="PF13439"/>
    </source>
</evidence>
<dbReference type="Gene3D" id="3.40.50.2000">
    <property type="entry name" value="Glycogen Phosphorylase B"/>
    <property type="match status" value="2"/>
</dbReference>
<gene>
    <name evidence="3" type="primary">mshA_2</name>
    <name evidence="3" type="ORF">LAKADJCE_00222</name>
</gene>
<sequence length="399" mass="46047">MLQRIVLINDKYGGFGGTEEYINSLARLLDPLGYETSIIYGKKYPKNFSNPLIREFRLPFLKERYAKAKPYELAKLCGYINKIRPDIVYIHNIFDYRIITAIRKAHLGKIIWYCHDHFFYCLTELKVFNDRQYELPLGKHCITNIQAGRCIERYPLRDLNLNEIFLERKKLLESSSLFDEIVVISKYMESNLIKNEVPKEKINLVPRQVYIPEKIERKEEGKNILYVGRVVKEKGVDHLIKALEFIYCNVKLTIVGSGDAGYIEKCRFLAKALKGKKKGLEIIFTGQKSHREVFEFYKKASVVAIPSLWPEPFGVVAAESLAHEVPVVAYNVGGIDTIIKDGETGLLAEPRNIKELGEKIGYLCSNKEESRKMGKNGRKFVKLKFDPQKHVDAILRLFS</sequence>
<dbReference type="PANTHER" id="PTHR45947">
    <property type="entry name" value="SULFOQUINOVOSYL TRANSFERASE SQD2"/>
    <property type="match status" value="1"/>
</dbReference>
<dbReference type="GO" id="GO:0102710">
    <property type="term" value="F:D-inositol-3-phosphate glycosyltransferase activity"/>
    <property type="evidence" value="ECO:0007669"/>
    <property type="project" value="UniProtKB-EC"/>
</dbReference>
<organism evidence="3 4">
    <name type="scientific">Candidatus Argoarchaeum ethanivorans</name>
    <dbReference type="NCBI Taxonomy" id="2608793"/>
    <lineage>
        <taxon>Archaea</taxon>
        <taxon>Methanobacteriati</taxon>
        <taxon>Methanobacteriota</taxon>
        <taxon>Stenosarchaea group</taxon>
        <taxon>Methanomicrobia</taxon>
        <taxon>Methanosarcinales</taxon>
        <taxon>Methanosarcinales incertae sedis</taxon>
        <taxon>GOM Arc I cluster</taxon>
        <taxon>Candidatus Argoarchaeum</taxon>
    </lineage>
</organism>
<evidence type="ECO:0000259" key="1">
    <source>
        <dbReference type="Pfam" id="PF00534"/>
    </source>
</evidence>
<dbReference type="EC" id="2.4.1.250" evidence="3"/>
<keyword evidence="3" id="KW-0328">Glycosyltransferase</keyword>
<dbReference type="InterPro" id="IPR028098">
    <property type="entry name" value="Glyco_trans_4-like_N"/>
</dbReference>
<dbReference type="AlphaFoldDB" id="A0A811T8N1"/>
<dbReference type="Pfam" id="PF00534">
    <property type="entry name" value="Glycos_transf_1"/>
    <property type="match status" value="1"/>
</dbReference>